<dbReference type="Gene3D" id="3.40.50.300">
    <property type="entry name" value="P-loop containing nucleotide triphosphate hydrolases"/>
    <property type="match status" value="1"/>
</dbReference>
<name>A0AAD7B2Z7_9AGAR</name>
<protein>
    <recommendedName>
        <fullName evidence="2">Nephrocystin 3-like N-terminal domain-containing protein</fullName>
    </recommendedName>
</protein>
<keyword evidence="4" id="KW-1185">Reference proteome</keyword>
<proteinExistence type="predicted"/>
<evidence type="ECO:0000313" key="4">
    <source>
        <dbReference type="Proteomes" id="UP001221142"/>
    </source>
</evidence>
<dbReference type="PANTHER" id="PTHR10039:SF14">
    <property type="entry name" value="NACHT DOMAIN-CONTAINING PROTEIN"/>
    <property type="match status" value="1"/>
</dbReference>
<evidence type="ECO:0000256" key="1">
    <source>
        <dbReference type="ARBA" id="ARBA00022737"/>
    </source>
</evidence>
<feature type="non-terminal residue" evidence="3">
    <location>
        <position position="1"/>
    </location>
</feature>
<comment type="caution">
    <text evidence="3">The sequence shown here is derived from an EMBL/GenBank/DDBJ whole genome shotgun (WGS) entry which is preliminary data.</text>
</comment>
<sequence length="426" mass="48283">LDILHRHAALESLYDSAESFPQPRCHPETRVKLLEDLWHQIQEPNTRVLWLHGPAGAGKSAVMQTLCQRLYDAGQLGGSFFFKRDHPTRGSGRFLFATLAYQLAMFDLDLGIRISEVVETKPSLVAASIASQSQELIAKPCLSAEHWTPRILLIDGLDECDGVAVQQEILRAIFQLFRKHPLPVKNFVASRPEPDIRHLFDENPFDGLYTLNIEQSFADVETFLRREFSRVHREHPTMSHVPLPWPTADVLDTLVWKSSGYFIYASTIIKFVDDQDFRPTDQLAIVLDPSSERDALPYAALDRLYLQILFQVPGRSRRPLLSILAAIVMYPFKLGIHQLECIFGLANGDVRLILRRLHSILRVPPVNSGGLLYAIHGSLGDFLLTASRSSIFHLGAQERIHLAHAFLLLYSRPLPNHEHLHKVPEV</sequence>
<dbReference type="PANTHER" id="PTHR10039">
    <property type="entry name" value="AMELOGENIN"/>
    <property type="match status" value="1"/>
</dbReference>
<evidence type="ECO:0000313" key="3">
    <source>
        <dbReference type="EMBL" id="KAJ7608365.1"/>
    </source>
</evidence>
<organism evidence="3 4">
    <name type="scientific">Roridomyces roridus</name>
    <dbReference type="NCBI Taxonomy" id="1738132"/>
    <lineage>
        <taxon>Eukaryota</taxon>
        <taxon>Fungi</taxon>
        <taxon>Dikarya</taxon>
        <taxon>Basidiomycota</taxon>
        <taxon>Agaricomycotina</taxon>
        <taxon>Agaricomycetes</taxon>
        <taxon>Agaricomycetidae</taxon>
        <taxon>Agaricales</taxon>
        <taxon>Marasmiineae</taxon>
        <taxon>Mycenaceae</taxon>
        <taxon>Roridomyces</taxon>
    </lineage>
</organism>
<accession>A0AAD7B2Z7</accession>
<dbReference type="SUPFAM" id="SSF52540">
    <property type="entry name" value="P-loop containing nucleoside triphosphate hydrolases"/>
    <property type="match status" value="1"/>
</dbReference>
<feature type="domain" description="Nephrocystin 3-like N-terminal" evidence="2">
    <location>
        <begin position="42"/>
        <end position="191"/>
    </location>
</feature>
<evidence type="ECO:0000259" key="2">
    <source>
        <dbReference type="Pfam" id="PF24883"/>
    </source>
</evidence>
<dbReference type="InterPro" id="IPR056884">
    <property type="entry name" value="NPHP3-like_N"/>
</dbReference>
<dbReference type="AlphaFoldDB" id="A0AAD7B2Z7"/>
<dbReference type="InterPro" id="IPR027417">
    <property type="entry name" value="P-loop_NTPase"/>
</dbReference>
<keyword evidence="1" id="KW-0677">Repeat</keyword>
<dbReference type="Pfam" id="PF24883">
    <property type="entry name" value="NPHP3_N"/>
    <property type="match status" value="1"/>
</dbReference>
<dbReference type="Proteomes" id="UP001221142">
    <property type="component" value="Unassembled WGS sequence"/>
</dbReference>
<reference evidence="3" key="1">
    <citation type="submission" date="2023-03" db="EMBL/GenBank/DDBJ databases">
        <title>Massive genome expansion in bonnet fungi (Mycena s.s.) driven by repeated elements and novel gene families across ecological guilds.</title>
        <authorList>
            <consortium name="Lawrence Berkeley National Laboratory"/>
            <person name="Harder C.B."/>
            <person name="Miyauchi S."/>
            <person name="Viragh M."/>
            <person name="Kuo A."/>
            <person name="Thoen E."/>
            <person name="Andreopoulos B."/>
            <person name="Lu D."/>
            <person name="Skrede I."/>
            <person name="Drula E."/>
            <person name="Henrissat B."/>
            <person name="Morin E."/>
            <person name="Kohler A."/>
            <person name="Barry K."/>
            <person name="LaButti K."/>
            <person name="Morin E."/>
            <person name="Salamov A."/>
            <person name="Lipzen A."/>
            <person name="Mereny Z."/>
            <person name="Hegedus B."/>
            <person name="Baldrian P."/>
            <person name="Stursova M."/>
            <person name="Weitz H."/>
            <person name="Taylor A."/>
            <person name="Grigoriev I.V."/>
            <person name="Nagy L.G."/>
            <person name="Martin F."/>
            <person name="Kauserud H."/>
        </authorList>
    </citation>
    <scope>NUCLEOTIDE SEQUENCE</scope>
    <source>
        <strain evidence="3">9284</strain>
    </source>
</reference>
<dbReference type="EMBL" id="JARKIF010000045">
    <property type="protein sequence ID" value="KAJ7608365.1"/>
    <property type="molecule type" value="Genomic_DNA"/>
</dbReference>
<gene>
    <name evidence="3" type="ORF">FB45DRAFT_1129576</name>
</gene>